<keyword evidence="2" id="KW-0227">DNA damage</keyword>
<dbReference type="Gene3D" id="3.40.1440.10">
    <property type="entry name" value="GIY-YIG endonuclease"/>
    <property type="match status" value="1"/>
</dbReference>
<dbReference type="GO" id="GO:0006289">
    <property type="term" value="P:nucleotide-excision repair"/>
    <property type="evidence" value="ECO:0007669"/>
    <property type="project" value="InterPro"/>
</dbReference>
<dbReference type="InterPro" id="IPR050066">
    <property type="entry name" value="UvrABC_protein_C"/>
</dbReference>
<dbReference type="Proteomes" id="UP000318478">
    <property type="component" value="Unassembled WGS sequence"/>
</dbReference>
<dbReference type="InterPro" id="IPR001943">
    <property type="entry name" value="UVR_dom"/>
</dbReference>
<feature type="domain" description="UVR" evidence="8">
    <location>
        <begin position="243"/>
        <end position="278"/>
    </location>
</feature>
<dbReference type="PANTHER" id="PTHR30562:SF1">
    <property type="entry name" value="UVRABC SYSTEM PROTEIN C"/>
    <property type="match status" value="1"/>
</dbReference>
<gene>
    <name evidence="11" type="primary">uvrC</name>
    <name evidence="11" type="ORF">Pla123a_35100</name>
</gene>
<dbReference type="SMART" id="SM00465">
    <property type="entry name" value="GIYc"/>
    <property type="match status" value="1"/>
</dbReference>
<feature type="domain" description="GIY-YIG" evidence="9">
    <location>
        <begin position="49"/>
        <end position="128"/>
    </location>
</feature>
<keyword evidence="1" id="KW-0963">Cytoplasm</keyword>
<evidence type="ECO:0000313" key="12">
    <source>
        <dbReference type="Proteomes" id="UP000318478"/>
    </source>
</evidence>
<reference evidence="11 12" key="1">
    <citation type="submission" date="2019-02" db="EMBL/GenBank/DDBJ databases">
        <title>Deep-cultivation of Planctomycetes and their phenomic and genomic characterization uncovers novel biology.</title>
        <authorList>
            <person name="Wiegand S."/>
            <person name="Jogler M."/>
            <person name="Boedeker C."/>
            <person name="Pinto D."/>
            <person name="Vollmers J."/>
            <person name="Rivas-Marin E."/>
            <person name="Kohn T."/>
            <person name="Peeters S.H."/>
            <person name="Heuer A."/>
            <person name="Rast P."/>
            <person name="Oberbeckmann S."/>
            <person name="Bunk B."/>
            <person name="Jeske O."/>
            <person name="Meyerdierks A."/>
            <person name="Storesund J.E."/>
            <person name="Kallscheuer N."/>
            <person name="Luecker S."/>
            <person name="Lage O.M."/>
            <person name="Pohl T."/>
            <person name="Merkel B.J."/>
            <person name="Hornburger P."/>
            <person name="Mueller R.-W."/>
            <person name="Bruemmer F."/>
            <person name="Labrenz M."/>
            <person name="Spormann A.M."/>
            <person name="Op Den Camp H."/>
            <person name="Overmann J."/>
            <person name="Amann R."/>
            <person name="Jetten M.S.M."/>
            <person name="Mascher T."/>
            <person name="Medema M.H."/>
            <person name="Devos D.P."/>
            <person name="Kaster A.-K."/>
            <person name="Ovreas L."/>
            <person name="Rohde M."/>
            <person name="Galperin M.Y."/>
            <person name="Jogler C."/>
        </authorList>
    </citation>
    <scope>NUCLEOTIDE SEQUENCE [LARGE SCALE GENOMIC DNA]</scope>
    <source>
        <strain evidence="11 12">Pla123a</strain>
    </source>
</reference>
<evidence type="ECO:0000259" key="9">
    <source>
        <dbReference type="PROSITE" id="PS50164"/>
    </source>
</evidence>
<dbReference type="PROSITE" id="PS50165">
    <property type="entry name" value="UVRC"/>
    <property type="match status" value="1"/>
</dbReference>
<dbReference type="GO" id="GO:0009432">
    <property type="term" value="P:SOS response"/>
    <property type="evidence" value="ECO:0007669"/>
    <property type="project" value="UniProtKB-KW"/>
</dbReference>
<keyword evidence="12" id="KW-1185">Reference proteome</keyword>
<dbReference type="FunFam" id="3.30.420.340:FF:000001">
    <property type="entry name" value="UvrABC system protein C"/>
    <property type="match status" value="1"/>
</dbReference>
<protein>
    <submittedName>
        <fullName evidence="11">UvrABC system protein C</fullName>
    </submittedName>
</protein>
<keyword evidence="3" id="KW-0228">DNA excision</keyword>
<dbReference type="OrthoDB" id="9804933at2"/>
<keyword evidence="6" id="KW-0742">SOS response</keyword>
<dbReference type="InterPro" id="IPR000305">
    <property type="entry name" value="GIY-YIG_endonuc"/>
</dbReference>
<dbReference type="InterPro" id="IPR038476">
    <property type="entry name" value="UvrC_RNase_H_dom_sf"/>
</dbReference>
<dbReference type="InterPro" id="IPR035901">
    <property type="entry name" value="GIY-YIG_endonuc_sf"/>
</dbReference>
<dbReference type="AlphaFoldDB" id="A0A5C5YIJ4"/>
<evidence type="ECO:0000256" key="4">
    <source>
        <dbReference type="ARBA" id="ARBA00022881"/>
    </source>
</evidence>
<evidence type="ECO:0000256" key="3">
    <source>
        <dbReference type="ARBA" id="ARBA00022769"/>
    </source>
</evidence>
<evidence type="ECO:0000259" key="10">
    <source>
        <dbReference type="PROSITE" id="PS50165"/>
    </source>
</evidence>
<dbReference type="SUPFAM" id="SSF82771">
    <property type="entry name" value="GIY-YIG endonuclease"/>
    <property type="match status" value="1"/>
</dbReference>
<keyword evidence="4" id="KW-0267">Excision nuclease</keyword>
<proteinExistence type="predicted"/>
<dbReference type="Gene3D" id="4.10.860.10">
    <property type="entry name" value="UVR domain"/>
    <property type="match status" value="1"/>
</dbReference>
<organism evidence="11 12">
    <name type="scientific">Posidoniimonas polymericola</name>
    <dbReference type="NCBI Taxonomy" id="2528002"/>
    <lineage>
        <taxon>Bacteria</taxon>
        <taxon>Pseudomonadati</taxon>
        <taxon>Planctomycetota</taxon>
        <taxon>Planctomycetia</taxon>
        <taxon>Pirellulales</taxon>
        <taxon>Lacipirellulaceae</taxon>
        <taxon>Posidoniimonas</taxon>
    </lineage>
</organism>
<evidence type="ECO:0000313" key="11">
    <source>
        <dbReference type="EMBL" id="TWT74686.1"/>
    </source>
</evidence>
<keyword evidence="5" id="KW-0234">DNA repair</keyword>
<feature type="domain" description="UvrC family homology region profile" evidence="10">
    <location>
        <begin position="247"/>
        <end position="402"/>
    </location>
</feature>
<evidence type="ECO:0000256" key="6">
    <source>
        <dbReference type="ARBA" id="ARBA00023236"/>
    </source>
</evidence>
<dbReference type="Pfam" id="PF02151">
    <property type="entry name" value="UVR"/>
    <property type="match status" value="1"/>
</dbReference>
<comment type="caution">
    <text evidence="11">The sequence shown here is derived from an EMBL/GenBank/DDBJ whole genome shotgun (WGS) entry which is preliminary data.</text>
</comment>
<dbReference type="Gene3D" id="3.30.420.340">
    <property type="entry name" value="UvrC, RNAse H endonuclease domain"/>
    <property type="match status" value="1"/>
</dbReference>
<dbReference type="PROSITE" id="PS50164">
    <property type="entry name" value="GIY_YIG"/>
    <property type="match status" value="1"/>
</dbReference>
<dbReference type="PROSITE" id="PS50151">
    <property type="entry name" value="UVR"/>
    <property type="match status" value="1"/>
</dbReference>
<evidence type="ECO:0000259" key="8">
    <source>
        <dbReference type="PROSITE" id="PS50151"/>
    </source>
</evidence>
<evidence type="ECO:0000256" key="5">
    <source>
        <dbReference type="ARBA" id="ARBA00023204"/>
    </source>
</evidence>
<dbReference type="GO" id="GO:0009380">
    <property type="term" value="C:excinuclease repair complex"/>
    <property type="evidence" value="ECO:0007669"/>
    <property type="project" value="TreeGrafter"/>
</dbReference>
<dbReference type="PANTHER" id="PTHR30562">
    <property type="entry name" value="UVRC/OXIDOREDUCTASE"/>
    <property type="match status" value="1"/>
</dbReference>
<dbReference type="SUPFAM" id="SSF46600">
    <property type="entry name" value="C-terminal UvrC-binding domain of UvrB"/>
    <property type="match status" value="1"/>
</dbReference>
<dbReference type="InterPro" id="IPR001162">
    <property type="entry name" value="UvrC_RNase_H_dom"/>
</dbReference>
<sequence>MPEDAAPDEPAVIESTPAGDTGAAAPELPKTQGEFFARAAEKVKSKFPTTPGVYLFHDSAGRVIYIGKAKNLRARAGSYFLAAAAADARTRDLVREAHDIECVECDSEVDAMLMEARLIKDIQPKFNKELRDDKSFPYLQITTHEDFPRVEITRTPKSSAAKLYGPFTSVYALRGALQVLQRIFKFRTCSLDIEDGDERWRWFRPCLLASIDQCTAPCNLRVSKEDYRRDIARLKTFLDGGKKKLLRELQAEMKEAAAELRFEKAARLRDEITLLERLDERGDLEKDAQPEVFYVDPKKGLAGLQKVLKLPEPIRVIEGVDIAHLAGQETVASLVQFIDGLPFKPGYRRYRIREVQGIDDFASIREVVARRFKRLEETDQAFPDLLLVDGGKGQLSRAMQAFESLGIEPPTVISLAKKEELIYRPGESEPIELSRNSFALRLLQYVRDESHRFAQHYHHLLRRKRTLGE</sequence>
<accession>A0A5C5YIJ4</accession>
<dbReference type="CDD" id="cd10434">
    <property type="entry name" value="GIY-YIG_UvrC_Cho"/>
    <property type="match status" value="1"/>
</dbReference>
<name>A0A5C5YIJ4_9BACT</name>
<dbReference type="GO" id="GO:0009381">
    <property type="term" value="F:excinuclease ABC activity"/>
    <property type="evidence" value="ECO:0007669"/>
    <property type="project" value="InterPro"/>
</dbReference>
<evidence type="ECO:0000256" key="2">
    <source>
        <dbReference type="ARBA" id="ARBA00022763"/>
    </source>
</evidence>
<evidence type="ECO:0000256" key="7">
    <source>
        <dbReference type="SAM" id="MobiDB-lite"/>
    </source>
</evidence>
<feature type="region of interest" description="Disordered" evidence="7">
    <location>
        <begin position="1"/>
        <end position="25"/>
    </location>
</feature>
<dbReference type="Pfam" id="PF08459">
    <property type="entry name" value="UvrC_RNaseH_dom"/>
    <property type="match status" value="1"/>
</dbReference>
<evidence type="ECO:0000256" key="1">
    <source>
        <dbReference type="ARBA" id="ARBA00022490"/>
    </source>
</evidence>
<dbReference type="FunFam" id="3.40.1440.10:FF:000001">
    <property type="entry name" value="UvrABC system protein C"/>
    <property type="match status" value="1"/>
</dbReference>
<dbReference type="RefSeq" id="WP_146589263.1">
    <property type="nucleotide sequence ID" value="NZ_SJPO01000008.1"/>
</dbReference>
<dbReference type="EMBL" id="SJPO01000008">
    <property type="protein sequence ID" value="TWT74686.1"/>
    <property type="molecule type" value="Genomic_DNA"/>
</dbReference>
<dbReference type="InterPro" id="IPR036876">
    <property type="entry name" value="UVR_dom_sf"/>
</dbReference>
<dbReference type="InterPro" id="IPR047296">
    <property type="entry name" value="GIY-YIG_UvrC_Cho"/>
</dbReference>
<dbReference type="Pfam" id="PF01541">
    <property type="entry name" value="GIY-YIG"/>
    <property type="match status" value="1"/>
</dbReference>